<keyword evidence="1" id="KW-0812">Transmembrane</keyword>
<reference evidence="4" key="1">
    <citation type="submission" date="2010-09" db="EMBL/GenBank/DDBJ databases">
        <title>The genome sequence of Geomyces destructans 20631-21.</title>
        <authorList>
            <consortium name="The Broad Institute Genome Sequencing Platform"/>
            <person name="Cuomo C.A."/>
            <person name="Blehert D.S."/>
            <person name="Lorch J.M."/>
            <person name="Young S.K."/>
            <person name="Zeng Q."/>
            <person name="Gargeya S."/>
            <person name="Fitzgerald M."/>
            <person name="Haas B."/>
            <person name="Abouelleil A."/>
            <person name="Alvarado L."/>
            <person name="Arachchi H.M."/>
            <person name="Berlin A."/>
            <person name="Brown A."/>
            <person name="Chapman S.B."/>
            <person name="Chen Z."/>
            <person name="Dunbar C."/>
            <person name="Freedman E."/>
            <person name="Gearin G."/>
            <person name="Gellesch M."/>
            <person name="Goldberg J."/>
            <person name="Griggs A."/>
            <person name="Gujja S."/>
            <person name="Heiman D."/>
            <person name="Howarth C."/>
            <person name="Larson L."/>
            <person name="Lui A."/>
            <person name="MacDonald P.J.P."/>
            <person name="Montmayeur A."/>
            <person name="Murphy C."/>
            <person name="Neiman D."/>
            <person name="Pearson M."/>
            <person name="Priest M."/>
            <person name="Roberts A."/>
            <person name="Saif S."/>
            <person name="Shea T."/>
            <person name="Shenoy N."/>
            <person name="Sisk P."/>
            <person name="Stolte C."/>
            <person name="Sykes S."/>
            <person name="Wortman J."/>
            <person name="Nusbaum C."/>
            <person name="Birren B."/>
        </authorList>
    </citation>
    <scope>NUCLEOTIDE SEQUENCE [LARGE SCALE GENOMIC DNA]</scope>
    <source>
        <strain evidence="4">ATCC MYA-4855 / 20631-21</strain>
    </source>
</reference>
<keyword evidence="1" id="KW-0472">Membrane</keyword>
<dbReference type="PANTHER" id="PTHR23028:SF134">
    <property type="entry name" value="PUTATIVE (AFU_ORTHOLOGUE AFUA_4G08520)-RELATED"/>
    <property type="match status" value="1"/>
</dbReference>
<evidence type="ECO:0000256" key="1">
    <source>
        <dbReference type="SAM" id="Phobius"/>
    </source>
</evidence>
<feature type="transmembrane region" description="Helical" evidence="1">
    <location>
        <begin position="66"/>
        <end position="86"/>
    </location>
</feature>
<feature type="transmembrane region" description="Helical" evidence="1">
    <location>
        <begin position="198"/>
        <end position="217"/>
    </location>
</feature>
<feature type="transmembrane region" description="Helical" evidence="1">
    <location>
        <begin position="402"/>
        <end position="421"/>
    </location>
</feature>
<evidence type="ECO:0000313" key="4">
    <source>
        <dbReference type="Proteomes" id="UP000011064"/>
    </source>
</evidence>
<feature type="transmembrane region" description="Helical" evidence="1">
    <location>
        <begin position="145"/>
        <end position="167"/>
    </location>
</feature>
<feature type="transmembrane region" description="Helical" evidence="1">
    <location>
        <begin position="317"/>
        <end position="336"/>
    </location>
</feature>
<gene>
    <name evidence="3" type="ORF">GMDG_07863</name>
</gene>
<accession>L8G0G2</accession>
<dbReference type="Proteomes" id="UP000011064">
    <property type="component" value="Unassembled WGS sequence"/>
</dbReference>
<dbReference type="AlphaFoldDB" id="L8G0G2"/>
<keyword evidence="1" id="KW-1133">Transmembrane helix</keyword>
<protein>
    <recommendedName>
        <fullName evidence="2">Acyltransferase 3 domain-containing protein</fullName>
    </recommendedName>
</protein>
<dbReference type="Pfam" id="PF01757">
    <property type="entry name" value="Acyl_transf_3"/>
    <property type="match status" value="1"/>
</dbReference>
<dbReference type="OrthoDB" id="5819582at2759"/>
<proteinExistence type="predicted"/>
<feature type="transmembrane region" description="Helical" evidence="1">
    <location>
        <begin position="433"/>
        <end position="452"/>
    </location>
</feature>
<feature type="transmembrane region" description="Helical" evidence="1">
    <location>
        <begin position="107"/>
        <end position="125"/>
    </location>
</feature>
<dbReference type="InterPro" id="IPR050879">
    <property type="entry name" value="Acyltransferase_3"/>
</dbReference>
<dbReference type="HOGENOM" id="CLU_005679_13_5_1"/>
<feature type="transmembrane region" description="Helical" evidence="1">
    <location>
        <begin position="348"/>
        <end position="369"/>
    </location>
</feature>
<name>L8G0G2_PSED2</name>
<dbReference type="STRING" id="658429.L8G0G2"/>
<dbReference type="InParanoid" id="L8G0G2"/>
<dbReference type="GO" id="GO:0016747">
    <property type="term" value="F:acyltransferase activity, transferring groups other than amino-acyl groups"/>
    <property type="evidence" value="ECO:0007669"/>
    <property type="project" value="InterPro"/>
</dbReference>
<feature type="transmembrane region" description="Helical" evidence="1">
    <location>
        <begin position="269"/>
        <end position="288"/>
    </location>
</feature>
<dbReference type="PANTHER" id="PTHR23028">
    <property type="entry name" value="ACETYLTRANSFERASE"/>
    <property type="match status" value="1"/>
</dbReference>
<dbReference type="InterPro" id="IPR002656">
    <property type="entry name" value="Acyl_transf_3_dom"/>
</dbReference>
<feature type="transmembrane region" description="Helical" evidence="1">
    <location>
        <begin position="472"/>
        <end position="495"/>
    </location>
</feature>
<dbReference type="EMBL" id="GL573435">
    <property type="protein sequence ID" value="ELR06208.1"/>
    <property type="molecule type" value="Genomic_DNA"/>
</dbReference>
<evidence type="ECO:0000313" key="3">
    <source>
        <dbReference type="EMBL" id="ELR06208.1"/>
    </source>
</evidence>
<sequence length="540" mass="60152">MTDVRGETRGDQVGLLEEYKLEELNESRRSILSRSSSDETLLPISGSSDIIPVKAAHTRDFSAKTLLTLLQAYALAFFVGLIPSFLRRSQETKKLHPTAYLDGLRGVAAFMVFIHHTILDWYPALSRGYGSSTPQNSHFFLQLPLIRIVYSGRGMVSVFFVISGYVLSYKAIRLMRAAQYPALLDSLASSVFRRGMRLFLPITASTFISMLLSYWGWYIRDPQGHNSIPPRKGDFWSQVKDWWHHVVLLWNPLVNVDGRALYSPPYDGHLWTIPIEYHGSIIAFLALLCVAKMRPWLRLCALTGFSVYSLWATHWDIFLFLTGALLCDVHFARDSIPMPSFLAKIPALGRLIAAEAALFAIALFATHLLCYPDELASVTPSYRTIVSITPHSMSSAGLGQRFWLAVGATLLVAVMDISPLLQAPFTTPIAQYLGRISFALYIVHGPVLYTLGMKMLYAAKPIWDGEGARGKFFLAAVGAWIVDLIVSVYAADVFWRAFDASSVRFAGWGCGEGVGEGVRFGKLEMGVVWMGSVEVTVCYM</sequence>
<feature type="domain" description="Acyltransferase 3" evidence="2">
    <location>
        <begin position="99"/>
        <end position="470"/>
    </location>
</feature>
<organism evidence="3 4">
    <name type="scientific">Pseudogymnoascus destructans (strain ATCC MYA-4855 / 20631-21)</name>
    <name type="common">Bat white-nose syndrome fungus</name>
    <name type="synonym">Geomyces destructans</name>
    <dbReference type="NCBI Taxonomy" id="658429"/>
    <lineage>
        <taxon>Eukaryota</taxon>
        <taxon>Fungi</taxon>
        <taxon>Dikarya</taxon>
        <taxon>Ascomycota</taxon>
        <taxon>Pezizomycotina</taxon>
        <taxon>Leotiomycetes</taxon>
        <taxon>Thelebolales</taxon>
        <taxon>Thelebolaceae</taxon>
        <taxon>Pseudogymnoascus</taxon>
    </lineage>
</organism>
<evidence type="ECO:0000259" key="2">
    <source>
        <dbReference type="Pfam" id="PF01757"/>
    </source>
</evidence>
<keyword evidence="4" id="KW-1185">Reference proteome</keyword>
<dbReference type="VEuPathDB" id="FungiDB:GMDG_07863"/>